<accession>A0ABP3U5A6</accession>
<gene>
    <name evidence="2" type="ORF">GCM10009430_25510</name>
</gene>
<sequence length="68" mass="7403">MATSVNPTTCSIFDKGLGCGVSTCAFTPNDNKATETNKTIFFIVIVFNFIPLISITGNENNNYTYIKS</sequence>
<dbReference type="EMBL" id="BAAAGE010000002">
    <property type="protein sequence ID" value="GAA0722776.1"/>
    <property type="molecule type" value="Genomic_DNA"/>
</dbReference>
<keyword evidence="3" id="KW-1185">Reference proteome</keyword>
<evidence type="ECO:0000313" key="3">
    <source>
        <dbReference type="Proteomes" id="UP001501758"/>
    </source>
</evidence>
<reference evidence="3" key="1">
    <citation type="journal article" date="2019" name="Int. J. Syst. Evol. Microbiol.">
        <title>The Global Catalogue of Microorganisms (GCM) 10K type strain sequencing project: providing services to taxonomists for standard genome sequencing and annotation.</title>
        <authorList>
            <consortium name="The Broad Institute Genomics Platform"/>
            <consortium name="The Broad Institute Genome Sequencing Center for Infectious Disease"/>
            <person name="Wu L."/>
            <person name="Ma J."/>
        </authorList>
    </citation>
    <scope>NUCLEOTIDE SEQUENCE [LARGE SCALE GENOMIC DNA]</scope>
    <source>
        <strain evidence="3">JCM 15974</strain>
    </source>
</reference>
<proteinExistence type="predicted"/>
<organism evidence="2 3">
    <name type="scientific">Aquimarina litoralis</name>
    <dbReference type="NCBI Taxonomy" id="584605"/>
    <lineage>
        <taxon>Bacteria</taxon>
        <taxon>Pseudomonadati</taxon>
        <taxon>Bacteroidota</taxon>
        <taxon>Flavobacteriia</taxon>
        <taxon>Flavobacteriales</taxon>
        <taxon>Flavobacteriaceae</taxon>
        <taxon>Aquimarina</taxon>
    </lineage>
</organism>
<keyword evidence="1" id="KW-0812">Transmembrane</keyword>
<name>A0ABP3U5A6_9FLAO</name>
<protein>
    <submittedName>
        <fullName evidence="2">Uncharacterized protein</fullName>
    </submittedName>
</protein>
<feature type="transmembrane region" description="Helical" evidence="1">
    <location>
        <begin position="39"/>
        <end position="57"/>
    </location>
</feature>
<keyword evidence="1" id="KW-1133">Transmembrane helix</keyword>
<comment type="caution">
    <text evidence="2">The sequence shown here is derived from an EMBL/GenBank/DDBJ whole genome shotgun (WGS) entry which is preliminary data.</text>
</comment>
<evidence type="ECO:0000256" key="1">
    <source>
        <dbReference type="SAM" id="Phobius"/>
    </source>
</evidence>
<keyword evidence="1" id="KW-0472">Membrane</keyword>
<dbReference type="Proteomes" id="UP001501758">
    <property type="component" value="Unassembled WGS sequence"/>
</dbReference>
<evidence type="ECO:0000313" key="2">
    <source>
        <dbReference type="EMBL" id="GAA0722776.1"/>
    </source>
</evidence>